<reference evidence="8" key="2">
    <citation type="submission" date="2017-05" db="EMBL/GenBank/DDBJ databases">
        <title>Improved OligoMM genomes.</title>
        <authorList>
            <person name="Garzetti D."/>
        </authorList>
    </citation>
    <scope>NUCLEOTIDE SEQUENCE [LARGE SCALE GENOMIC DNA]</scope>
    <source>
        <strain evidence="8">KB18</strain>
    </source>
</reference>
<dbReference type="GO" id="GO:0070180">
    <property type="term" value="F:large ribosomal subunit rRNA binding"/>
    <property type="evidence" value="ECO:0007669"/>
    <property type="project" value="UniProtKB-UniRule"/>
</dbReference>
<reference evidence="6" key="1">
    <citation type="journal article" date="2017" name="Genome Announc.">
        <title>High-Quality Whole-Genome Sequences of the Oligo-Mouse-Microbiota Bacterial Community.</title>
        <authorList>
            <person name="Garzetti D."/>
            <person name="Brugiroux S."/>
            <person name="Bunk B."/>
            <person name="Pukall R."/>
            <person name="McCoy K.D."/>
            <person name="Macpherson A.J."/>
            <person name="Stecher B."/>
        </authorList>
    </citation>
    <scope>NUCLEOTIDE SEQUENCE</scope>
    <source>
        <strain evidence="6">KB18</strain>
    </source>
</reference>
<evidence type="ECO:0000313" key="8">
    <source>
        <dbReference type="Proteomes" id="UP000196710"/>
    </source>
</evidence>
<dbReference type="KEGG" id="amur:ADH66_14240"/>
<keyword evidence="8" id="KW-1185">Reference proteome</keyword>
<evidence type="ECO:0000256" key="3">
    <source>
        <dbReference type="ARBA" id="ARBA00023274"/>
    </source>
</evidence>
<dbReference type="InterPro" id="IPR047865">
    <property type="entry name" value="Ribosomal_uL10_bac_type"/>
</dbReference>
<dbReference type="Gene3D" id="3.30.70.1730">
    <property type="match status" value="1"/>
</dbReference>
<dbReference type="InterPro" id="IPR022973">
    <property type="entry name" value="Ribosomal_uL10_bac"/>
</dbReference>
<keyword evidence="3 5" id="KW-0687">Ribonucleoprotein</keyword>
<dbReference type="AlphaFoldDB" id="A0A1Z2XTK6"/>
<evidence type="ECO:0000313" key="6">
    <source>
        <dbReference type="EMBL" id="ASB41719.1"/>
    </source>
</evidence>
<dbReference type="GO" id="GO:0003735">
    <property type="term" value="F:structural constituent of ribosome"/>
    <property type="evidence" value="ECO:0007669"/>
    <property type="project" value="InterPro"/>
</dbReference>
<evidence type="ECO:0000256" key="5">
    <source>
        <dbReference type="HAMAP-Rule" id="MF_00362"/>
    </source>
</evidence>
<dbReference type="InterPro" id="IPR043141">
    <property type="entry name" value="Ribosomal_uL10-like_sf"/>
</dbReference>
<dbReference type="InterPro" id="IPR002363">
    <property type="entry name" value="Ribosomal_uL10_CS_bac"/>
</dbReference>
<dbReference type="CDD" id="cd05797">
    <property type="entry name" value="Ribosomal_L10"/>
    <property type="match status" value="1"/>
</dbReference>
<evidence type="ECO:0000256" key="1">
    <source>
        <dbReference type="ARBA" id="ARBA00008889"/>
    </source>
</evidence>
<dbReference type="GO" id="GO:0015934">
    <property type="term" value="C:large ribosomal subunit"/>
    <property type="evidence" value="ECO:0007669"/>
    <property type="project" value="InterPro"/>
</dbReference>
<proteinExistence type="inferred from homology"/>
<protein>
    <recommendedName>
        <fullName evidence="4 5">Large ribosomal subunit protein uL10</fullName>
    </recommendedName>
</protein>
<evidence type="ECO:0000313" key="9">
    <source>
        <dbReference type="Proteomes" id="UP000596035"/>
    </source>
</evidence>
<keyword evidence="5" id="KW-0699">rRNA-binding</keyword>
<evidence type="ECO:0000256" key="2">
    <source>
        <dbReference type="ARBA" id="ARBA00022980"/>
    </source>
</evidence>
<dbReference type="GO" id="GO:0006412">
    <property type="term" value="P:translation"/>
    <property type="evidence" value="ECO:0007669"/>
    <property type="project" value="UniProtKB-UniRule"/>
</dbReference>
<keyword evidence="2 5" id="KW-0689">Ribosomal protein</keyword>
<evidence type="ECO:0000256" key="4">
    <source>
        <dbReference type="ARBA" id="ARBA00035202"/>
    </source>
</evidence>
<reference evidence="7 9" key="3">
    <citation type="submission" date="2020-11" db="EMBL/GenBank/DDBJ databases">
        <title>Closed and high quality bacterial genomes of the OMM12 community.</title>
        <authorList>
            <person name="Marbouty M."/>
            <person name="Lamy-Besnier Q."/>
            <person name="Debarbieux L."/>
            <person name="Koszul R."/>
        </authorList>
    </citation>
    <scope>NUCLEOTIDE SEQUENCE [LARGE SCALE GENOMIC DNA]</scope>
    <source>
        <strain evidence="7 9">KB18</strain>
    </source>
</reference>
<dbReference type="Proteomes" id="UP000596035">
    <property type="component" value="Chromosome"/>
</dbReference>
<keyword evidence="5" id="KW-0694">RNA-binding</keyword>
<dbReference type="EMBL" id="CP021422">
    <property type="protein sequence ID" value="ASB41719.1"/>
    <property type="molecule type" value="Genomic_DNA"/>
</dbReference>
<dbReference type="NCBIfam" id="NF000955">
    <property type="entry name" value="PRK00099.1-1"/>
    <property type="match status" value="1"/>
</dbReference>
<dbReference type="InterPro" id="IPR001790">
    <property type="entry name" value="Ribosomal_uL10"/>
</dbReference>
<dbReference type="PANTHER" id="PTHR11560">
    <property type="entry name" value="39S RIBOSOMAL PROTEIN L10, MITOCHONDRIAL"/>
    <property type="match status" value="1"/>
</dbReference>
<dbReference type="HAMAP" id="MF_00362">
    <property type="entry name" value="Ribosomal_uL10"/>
    <property type="match status" value="1"/>
</dbReference>
<dbReference type="Gene3D" id="6.10.250.290">
    <property type="match status" value="1"/>
</dbReference>
<organism evidence="7 9">
    <name type="scientific">Acutalibacter muris</name>
    <dbReference type="NCBI Taxonomy" id="1796620"/>
    <lineage>
        <taxon>Bacteria</taxon>
        <taxon>Bacillati</taxon>
        <taxon>Bacillota</taxon>
        <taxon>Clostridia</taxon>
        <taxon>Eubacteriales</taxon>
        <taxon>Acutalibacteraceae</taxon>
        <taxon>Acutalibacter</taxon>
    </lineage>
</organism>
<dbReference type="EMBL" id="CP065321">
    <property type="protein sequence ID" value="QQR30984.1"/>
    <property type="molecule type" value="Genomic_DNA"/>
</dbReference>
<gene>
    <name evidence="5" type="primary">rplJ</name>
    <name evidence="6" type="ORF">ADH66_14240</name>
    <name evidence="7" type="ORF">I5Q82_04610</name>
</gene>
<comment type="subunit">
    <text evidence="5">Part of the ribosomal stalk of the 50S ribosomal subunit. The N-terminus interacts with L11 and the large rRNA to form the base of the stalk. The C-terminus forms an elongated spine to which L12 dimers bind in a sequential fashion forming a multimeric L10(L12)X complex.</text>
</comment>
<dbReference type="Proteomes" id="UP000196710">
    <property type="component" value="Chromosome"/>
</dbReference>
<dbReference type="SUPFAM" id="SSF160369">
    <property type="entry name" value="Ribosomal protein L10-like"/>
    <property type="match status" value="1"/>
</dbReference>
<evidence type="ECO:0000313" key="7">
    <source>
        <dbReference type="EMBL" id="QQR30984.1"/>
    </source>
</evidence>
<name>A0A1Z2XTK6_9FIRM</name>
<comment type="similarity">
    <text evidence="1 5">Belongs to the universal ribosomal protein uL10 family.</text>
</comment>
<dbReference type="Pfam" id="PF00466">
    <property type="entry name" value="Ribosomal_L10"/>
    <property type="match status" value="1"/>
</dbReference>
<accession>A0A1Z2XTK6</accession>
<dbReference type="RefSeq" id="WP_066539382.1">
    <property type="nucleotide sequence ID" value="NZ_CAPVCI010000003.1"/>
</dbReference>
<comment type="function">
    <text evidence="5">Forms part of the ribosomal stalk, playing a central role in the interaction of the ribosome with GTP-bound translation factors.</text>
</comment>
<dbReference type="PROSITE" id="PS01109">
    <property type="entry name" value="RIBOSOMAL_L10"/>
    <property type="match status" value="1"/>
</dbReference>
<sequence>MPSEKILEQKKQQVAELCEAFKAANVGVLVDYTGISVEKDTKLRKQLREAGCEYKVVKNTLLSRAFKDAGIDGLDEVLNGATAIAYSDKGYTDAPKIFADYIKQNPTGKVAVKGGFIDGAAVDAASIDRLAKLPPKEVLVAQVLGGLNGPIQGFANVCSGVMRSLVIALNAIAEKQSA</sequence>